<dbReference type="RefSeq" id="WP_069834024.1">
    <property type="nucleotide sequence ID" value="NZ_MDGQ01000003.1"/>
</dbReference>
<keyword evidence="2" id="KW-1185">Reference proteome</keyword>
<evidence type="ECO:0000313" key="2">
    <source>
        <dbReference type="Proteomes" id="UP000095552"/>
    </source>
</evidence>
<evidence type="ECO:0000313" key="1">
    <source>
        <dbReference type="EMBL" id="OEK06712.1"/>
    </source>
</evidence>
<dbReference type="Proteomes" id="UP000095552">
    <property type="component" value="Unassembled WGS sequence"/>
</dbReference>
<gene>
    <name evidence="1" type="ORF">BFP71_03355</name>
</gene>
<dbReference type="EMBL" id="MDGQ01000003">
    <property type="protein sequence ID" value="OEK06712.1"/>
    <property type="molecule type" value="Genomic_DNA"/>
</dbReference>
<accession>A0A1E5T5Q2</accession>
<protein>
    <submittedName>
        <fullName evidence="1">Uncharacterized protein</fullName>
    </submittedName>
</protein>
<sequence length="336" mass="39014">MTDKSLNKGYKTEELLRSYFQEIGYYVVRGCIFWFKEKNVTDVDLWLYNRPSVLERKRIIVDSKRGASPKALQRILWTLGMKEILGADDCIVATNDRSRDIKDFGELHQVGVLDGSFIQRLKLDPTRFTEEEFLKLTNNQSEIKQPDNWNRRYQNSKSRLLSKLNFSGCIQCLNDIKYFLEQVVHNPSEREKALRLSYAITSHFLIIVDFILKNLPFLDKEEKSQRLINGLRYGTKGKDFMELTLKISKGDTGTRKWLDQSLKDIPVKDLADFLLRPEISKSLFQQAVDLESLAYSKHLVGLKDMEILPLSTLYVLADYFGIKRVDFKESASSVLT</sequence>
<reference evidence="1 2" key="1">
    <citation type="submission" date="2016-08" db="EMBL/GenBank/DDBJ databases">
        <title>Draft genome of Fabibacter sp. strain SK-8.</title>
        <authorList>
            <person name="Wong S.-K."/>
            <person name="Hamasaki K."/>
            <person name="Yoshizawa S."/>
        </authorList>
    </citation>
    <scope>NUCLEOTIDE SEQUENCE [LARGE SCALE GENOMIC DNA]</scope>
    <source>
        <strain evidence="1 2">SK-8</strain>
    </source>
</reference>
<proteinExistence type="predicted"/>
<dbReference type="AlphaFoldDB" id="A0A1E5T5Q2"/>
<dbReference type="STRING" id="1563681.BFP71_03355"/>
<organism evidence="1 2">
    <name type="scientific">Roseivirga misakiensis</name>
    <dbReference type="NCBI Taxonomy" id="1563681"/>
    <lineage>
        <taxon>Bacteria</taxon>
        <taxon>Pseudomonadati</taxon>
        <taxon>Bacteroidota</taxon>
        <taxon>Cytophagia</taxon>
        <taxon>Cytophagales</taxon>
        <taxon>Roseivirgaceae</taxon>
        <taxon>Roseivirga</taxon>
    </lineage>
</organism>
<name>A0A1E5T5Q2_9BACT</name>
<dbReference type="OrthoDB" id="1437692at2"/>
<comment type="caution">
    <text evidence="1">The sequence shown here is derived from an EMBL/GenBank/DDBJ whole genome shotgun (WGS) entry which is preliminary data.</text>
</comment>